<dbReference type="Proteomes" id="UP000831782">
    <property type="component" value="Chromosome"/>
</dbReference>
<dbReference type="InterPro" id="IPR029036">
    <property type="entry name" value="P5CR_dimer"/>
</dbReference>
<dbReference type="InterPro" id="IPR008927">
    <property type="entry name" value="6-PGluconate_DH-like_C_sf"/>
</dbReference>
<dbReference type="InterPro" id="IPR036291">
    <property type="entry name" value="NAD(P)-bd_dom_sf"/>
</dbReference>
<dbReference type="PROSITE" id="PS00521">
    <property type="entry name" value="P5CR"/>
    <property type="match status" value="1"/>
</dbReference>
<dbReference type="EMBL" id="CP095072">
    <property type="protein sequence ID" value="UOQ47389.1"/>
    <property type="molecule type" value="Genomic_DNA"/>
</dbReference>
<dbReference type="PANTHER" id="PTHR11645">
    <property type="entry name" value="PYRROLINE-5-CARBOXYLATE REDUCTASE"/>
    <property type="match status" value="1"/>
</dbReference>
<dbReference type="PANTHER" id="PTHR11645:SF51">
    <property type="entry name" value="COME OPERON PROTEIN 4"/>
    <property type="match status" value="1"/>
</dbReference>
<dbReference type="SUPFAM" id="SSF51735">
    <property type="entry name" value="NAD(P)-binding Rossmann-fold domains"/>
    <property type="match status" value="1"/>
</dbReference>
<dbReference type="Pfam" id="PF03807">
    <property type="entry name" value="F420_oxidored"/>
    <property type="match status" value="1"/>
</dbReference>
<evidence type="ECO:0000313" key="5">
    <source>
        <dbReference type="Proteomes" id="UP000831782"/>
    </source>
</evidence>
<evidence type="ECO:0000313" key="4">
    <source>
        <dbReference type="EMBL" id="UOQ47389.1"/>
    </source>
</evidence>
<comment type="similarity">
    <text evidence="1">Belongs to the pyrroline-5-carboxylate reductase family.</text>
</comment>
<dbReference type="PIRSF" id="PIRSF000193">
    <property type="entry name" value="Pyrrol-5-carb_rd"/>
    <property type="match status" value="1"/>
</dbReference>
<reference evidence="4 5" key="1">
    <citation type="submission" date="2022-04" db="EMBL/GenBank/DDBJ databases">
        <title>Gracilibacillus sp. isolated from saltern.</title>
        <authorList>
            <person name="Won M."/>
            <person name="Lee C.-M."/>
            <person name="Woen H.-Y."/>
            <person name="Kwon S.-W."/>
        </authorList>
    </citation>
    <scope>NUCLEOTIDE SEQUENCE [LARGE SCALE GENOMIC DNA]</scope>
    <source>
        <strain evidence="4 5">SSWR10-1</strain>
    </source>
</reference>
<sequence>MKWGLVGTGNMGTVLVTAFLESNVLSQNDLYITNRTIEKAEAIQHRYKDIHVEKNLFELVDQVDTLFLCVKPKDMVDVLEEIKPVLADNQLLVSITSGMSVEEIESIVDCQVARMVPSITNYALAGVTLLTFGNRIDSSRKELFIKRCQRFSEPIEIEENTIRITSDIVSCGPAFFSFLAENYIHHAASLTDITTEEATALMEKMFIGFGKLLSENHFTLSELIEKVCVKGGITGVGIAAMEANLNELFPELVKATHGKFSEDKEMIAKLMEG</sequence>
<dbReference type="Pfam" id="PF14748">
    <property type="entry name" value="P5CR_dimer"/>
    <property type="match status" value="1"/>
</dbReference>
<protein>
    <submittedName>
        <fullName evidence="4">Late competence protein ComER</fullName>
    </submittedName>
</protein>
<keyword evidence="5" id="KW-1185">Reference proteome</keyword>
<dbReference type="InterPro" id="IPR053790">
    <property type="entry name" value="P5CR-like_CS"/>
</dbReference>
<dbReference type="InterPro" id="IPR028939">
    <property type="entry name" value="P5C_Rdtase_cat_N"/>
</dbReference>
<gene>
    <name evidence="4" type="primary">comER</name>
    <name evidence="4" type="ORF">MUN88_15110</name>
</gene>
<proteinExistence type="inferred from homology"/>
<organism evidence="4 5">
    <name type="scientific">Gracilibacillus caseinilyticus</name>
    <dbReference type="NCBI Taxonomy" id="2932256"/>
    <lineage>
        <taxon>Bacteria</taxon>
        <taxon>Bacillati</taxon>
        <taxon>Bacillota</taxon>
        <taxon>Bacilli</taxon>
        <taxon>Bacillales</taxon>
        <taxon>Bacillaceae</taxon>
        <taxon>Gracilibacillus</taxon>
    </lineage>
</organism>
<dbReference type="SUPFAM" id="SSF48179">
    <property type="entry name" value="6-phosphogluconate dehydrogenase C-terminal domain-like"/>
    <property type="match status" value="1"/>
</dbReference>
<dbReference type="InterPro" id="IPR000304">
    <property type="entry name" value="Pyrroline-COOH_reductase"/>
</dbReference>
<dbReference type="NCBIfam" id="NF005814">
    <property type="entry name" value="PRK07680.1"/>
    <property type="match status" value="1"/>
</dbReference>
<dbReference type="RefSeq" id="WP_244716472.1">
    <property type="nucleotide sequence ID" value="NZ_CP095072.1"/>
</dbReference>
<evidence type="ECO:0000259" key="3">
    <source>
        <dbReference type="Pfam" id="PF14748"/>
    </source>
</evidence>
<feature type="domain" description="Pyrroline-5-carboxylate reductase dimerisation" evidence="3">
    <location>
        <begin position="159"/>
        <end position="261"/>
    </location>
</feature>
<evidence type="ECO:0000256" key="1">
    <source>
        <dbReference type="ARBA" id="ARBA00005525"/>
    </source>
</evidence>
<dbReference type="Gene3D" id="3.40.50.720">
    <property type="entry name" value="NAD(P)-binding Rossmann-like Domain"/>
    <property type="match status" value="1"/>
</dbReference>
<feature type="domain" description="Pyrroline-5-carboxylate reductase catalytic N-terminal" evidence="2">
    <location>
        <begin position="4"/>
        <end position="98"/>
    </location>
</feature>
<name>A0ABY4ESZ9_9BACI</name>
<dbReference type="Gene3D" id="1.10.3730.10">
    <property type="entry name" value="ProC C-terminal domain-like"/>
    <property type="match status" value="1"/>
</dbReference>
<evidence type="ECO:0000259" key="2">
    <source>
        <dbReference type="Pfam" id="PF03807"/>
    </source>
</evidence>
<accession>A0ABY4ESZ9</accession>